<evidence type="ECO:0000256" key="6">
    <source>
        <dbReference type="ARBA" id="ARBA00023002"/>
    </source>
</evidence>
<evidence type="ECO:0000313" key="11">
    <source>
        <dbReference type="Proteomes" id="UP000183994"/>
    </source>
</evidence>
<keyword evidence="11" id="KW-1185">Reference proteome</keyword>
<evidence type="ECO:0000256" key="8">
    <source>
        <dbReference type="ARBA" id="ARBA00023014"/>
    </source>
</evidence>
<dbReference type="InterPro" id="IPR001155">
    <property type="entry name" value="OxRdtase_FMN_N"/>
</dbReference>
<evidence type="ECO:0000259" key="9">
    <source>
        <dbReference type="Pfam" id="PF00724"/>
    </source>
</evidence>
<dbReference type="RefSeq" id="WP_073477873.1">
    <property type="nucleotide sequence ID" value="NZ_FQZU01000029.1"/>
</dbReference>
<gene>
    <name evidence="10" type="ORF">SAMN02745216_03787</name>
</gene>
<dbReference type="Proteomes" id="UP000183994">
    <property type="component" value="Unassembled WGS sequence"/>
</dbReference>
<feature type="domain" description="NADH:flavin oxidoreductase/NADH oxidase N-terminal" evidence="9">
    <location>
        <begin position="5"/>
        <end position="333"/>
    </location>
</feature>
<dbReference type="GO" id="GO:0010181">
    <property type="term" value="F:FMN binding"/>
    <property type="evidence" value="ECO:0007669"/>
    <property type="project" value="InterPro"/>
</dbReference>
<dbReference type="InterPro" id="IPR013785">
    <property type="entry name" value="Aldolase_TIM"/>
</dbReference>
<dbReference type="PANTHER" id="PTHR42917">
    <property type="entry name" value="2,4-DIENOYL-COA REDUCTASE"/>
    <property type="match status" value="1"/>
</dbReference>
<organism evidence="10 11">
    <name type="scientific">Desulfatibacillum alkenivorans DSM 16219</name>
    <dbReference type="NCBI Taxonomy" id="1121393"/>
    <lineage>
        <taxon>Bacteria</taxon>
        <taxon>Pseudomonadati</taxon>
        <taxon>Thermodesulfobacteriota</taxon>
        <taxon>Desulfobacteria</taxon>
        <taxon>Desulfobacterales</taxon>
        <taxon>Desulfatibacillaceae</taxon>
        <taxon>Desulfatibacillum</taxon>
    </lineage>
</organism>
<dbReference type="SUPFAM" id="SSF51395">
    <property type="entry name" value="FMN-linked oxidoreductases"/>
    <property type="match status" value="1"/>
</dbReference>
<dbReference type="OrthoDB" id="9784632at2"/>
<protein>
    <submittedName>
        <fullName evidence="10">2,4-dienoyl-CoA reductase</fullName>
    </submittedName>
</protein>
<keyword evidence="5" id="KW-0479">Metal-binding</keyword>
<evidence type="ECO:0000256" key="1">
    <source>
        <dbReference type="ARBA" id="ARBA00001917"/>
    </source>
</evidence>
<comment type="cofactor">
    <cofactor evidence="1">
        <name>FMN</name>
        <dbReference type="ChEBI" id="CHEBI:58210"/>
    </cofactor>
</comment>
<evidence type="ECO:0000256" key="4">
    <source>
        <dbReference type="ARBA" id="ARBA00022643"/>
    </source>
</evidence>
<evidence type="ECO:0000256" key="3">
    <source>
        <dbReference type="ARBA" id="ARBA00022630"/>
    </source>
</evidence>
<keyword evidence="4" id="KW-0288">FMN</keyword>
<dbReference type="EMBL" id="FQZU01000029">
    <property type="protein sequence ID" value="SHK63048.1"/>
    <property type="molecule type" value="Genomic_DNA"/>
</dbReference>
<dbReference type="PANTHER" id="PTHR42917:SF2">
    <property type="entry name" value="2,4-DIENOYL-COA REDUCTASE [(2E)-ENOYL-COA-PRODUCING]"/>
    <property type="match status" value="1"/>
</dbReference>
<dbReference type="Gene3D" id="3.20.20.70">
    <property type="entry name" value="Aldolase class I"/>
    <property type="match status" value="1"/>
</dbReference>
<comment type="cofactor">
    <cofactor evidence="2">
        <name>[4Fe-4S] cluster</name>
        <dbReference type="ChEBI" id="CHEBI:49883"/>
    </cofactor>
</comment>
<dbReference type="STRING" id="1121393.SAMN02745216_03787"/>
<proteinExistence type="predicted"/>
<name>A0A1M6U1T3_9BACT</name>
<keyword evidence="6" id="KW-0560">Oxidoreductase</keyword>
<accession>A0A1M6U1T3</accession>
<sequence length="373" mass="40970">MHSRLFSGLKIGSLELDNRVVMPPMYVGYAKETGEVSQMVLDHYSLMAQSGAAMIVVESTSIDHPMAGGGARTLRADDDCFLDGLEKLAEAIKSQGAVAAIQLNHAGRFAAATNPLSPTNIDTFGLGRIYKEMDKDDIARVGDKFAEAALRAKKAGFDVVELHGATGYLLSQFISPWVNRRTDEYGGSLDNRMRFGLEVLKKVKDAVDDMPVGFRFMAHEWLPEGLELVDSLPYARALEKAGAAYLSVSGGSWESFMVPDVLIKSIQPCFMVDLAAAVKKEVEIPVIAAGRIQEGAAAERILLEGKADLIGLARPLWADPDWLKKVREDREDEIIPCSPSCGDTCMQLVMSFKPAYCTQWSKEKRAEWKAKFE</sequence>
<dbReference type="GO" id="GO:0051536">
    <property type="term" value="F:iron-sulfur cluster binding"/>
    <property type="evidence" value="ECO:0007669"/>
    <property type="project" value="UniProtKB-KW"/>
</dbReference>
<evidence type="ECO:0000256" key="2">
    <source>
        <dbReference type="ARBA" id="ARBA00001966"/>
    </source>
</evidence>
<dbReference type="GO" id="GO:0046872">
    <property type="term" value="F:metal ion binding"/>
    <property type="evidence" value="ECO:0007669"/>
    <property type="project" value="UniProtKB-KW"/>
</dbReference>
<evidence type="ECO:0000256" key="5">
    <source>
        <dbReference type="ARBA" id="ARBA00022723"/>
    </source>
</evidence>
<dbReference type="AlphaFoldDB" id="A0A1M6U1T3"/>
<dbReference type="GO" id="GO:0016491">
    <property type="term" value="F:oxidoreductase activity"/>
    <property type="evidence" value="ECO:0007669"/>
    <property type="project" value="UniProtKB-KW"/>
</dbReference>
<dbReference type="Pfam" id="PF00724">
    <property type="entry name" value="Oxidored_FMN"/>
    <property type="match status" value="1"/>
</dbReference>
<evidence type="ECO:0000256" key="7">
    <source>
        <dbReference type="ARBA" id="ARBA00023004"/>
    </source>
</evidence>
<dbReference type="InterPro" id="IPR051793">
    <property type="entry name" value="NADH:flavin_oxidoreductase"/>
</dbReference>
<reference evidence="11" key="1">
    <citation type="submission" date="2016-11" db="EMBL/GenBank/DDBJ databases">
        <authorList>
            <person name="Varghese N."/>
            <person name="Submissions S."/>
        </authorList>
    </citation>
    <scope>NUCLEOTIDE SEQUENCE [LARGE SCALE GENOMIC DNA]</scope>
    <source>
        <strain evidence="11">DSM 16219</strain>
    </source>
</reference>
<evidence type="ECO:0000313" key="10">
    <source>
        <dbReference type="EMBL" id="SHK63048.1"/>
    </source>
</evidence>
<keyword evidence="7" id="KW-0408">Iron</keyword>
<dbReference type="CDD" id="cd02803">
    <property type="entry name" value="OYE_like_FMN_family"/>
    <property type="match status" value="1"/>
</dbReference>
<keyword evidence="8" id="KW-0411">Iron-sulfur</keyword>
<keyword evidence="3" id="KW-0285">Flavoprotein</keyword>